<feature type="domain" description="Recombinase" evidence="7">
    <location>
        <begin position="158"/>
        <end position="269"/>
    </location>
</feature>
<dbReference type="GO" id="GO:0000150">
    <property type="term" value="F:DNA strand exchange activity"/>
    <property type="evidence" value="ECO:0007669"/>
    <property type="project" value="InterPro"/>
</dbReference>
<evidence type="ECO:0000256" key="3">
    <source>
        <dbReference type="ARBA" id="ARBA00023172"/>
    </source>
</evidence>
<reference evidence="8 11" key="2">
    <citation type="submission" date="2018-11" db="EMBL/GenBank/DDBJ databases">
        <title>Proposal to divide the Flavobacteriaceae and reorganize its genera based on Amino Acid Identity values calculated from whole genome sequences.</title>
        <authorList>
            <person name="Nicholson A.C."/>
            <person name="Gulvik C.A."/>
            <person name="Whitney A.M."/>
            <person name="Humrighouse B.W."/>
            <person name="Bell M."/>
            <person name="Holmes B."/>
            <person name="Steigerwalt A.G."/>
            <person name="Villarma A."/>
            <person name="Sheth M."/>
            <person name="Batra D."/>
            <person name="Pryor J."/>
            <person name="Bernardet J.-F."/>
            <person name="Hugo C."/>
            <person name="Kampfer P."/>
            <person name="Newman J."/>
            <person name="McQuiston J.R."/>
        </authorList>
    </citation>
    <scope>NUCLEOTIDE SEQUENCE [LARGE SCALE GENOMIC DNA]</scope>
    <source>
        <strain evidence="8 11">DSM 16927</strain>
    </source>
</reference>
<dbReference type="InterPro" id="IPR011109">
    <property type="entry name" value="DNA_bind_recombinase_dom"/>
</dbReference>
<dbReference type="EMBL" id="FTNZ01000005">
    <property type="protein sequence ID" value="SIS36323.1"/>
    <property type="molecule type" value="Genomic_DNA"/>
</dbReference>
<evidence type="ECO:0000313" key="9">
    <source>
        <dbReference type="EMBL" id="SIS36323.1"/>
    </source>
</evidence>
<dbReference type="Proteomes" id="UP000279541">
    <property type="component" value="Chromosome"/>
</dbReference>
<name>A0A1N7IGV5_9FLAO</name>
<protein>
    <submittedName>
        <fullName evidence="8">Recombinase family protein</fullName>
    </submittedName>
    <submittedName>
        <fullName evidence="9">Site-specific DNA recombinase</fullName>
    </submittedName>
</protein>
<dbReference type="AlphaFoldDB" id="A0A1N7IGV5"/>
<evidence type="ECO:0000256" key="4">
    <source>
        <dbReference type="PIRSR" id="PIRSR606118-50"/>
    </source>
</evidence>
<dbReference type="PANTHER" id="PTHR30461:SF2">
    <property type="entry name" value="SERINE RECOMBINASE PINE-RELATED"/>
    <property type="match status" value="1"/>
</dbReference>
<dbReference type="PANTHER" id="PTHR30461">
    <property type="entry name" value="DNA-INVERTASE FROM LAMBDOID PROPHAGE"/>
    <property type="match status" value="1"/>
</dbReference>
<evidence type="ECO:0000256" key="1">
    <source>
        <dbReference type="ARBA" id="ARBA00022908"/>
    </source>
</evidence>
<dbReference type="InterPro" id="IPR050639">
    <property type="entry name" value="SSR_resolvase"/>
</dbReference>
<evidence type="ECO:0000256" key="2">
    <source>
        <dbReference type="ARBA" id="ARBA00023125"/>
    </source>
</evidence>
<dbReference type="CDD" id="cd00338">
    <property type="entry name" value="Ser_Recombinase"/>
    <property type="match status" value="1"/>
</dbReference>
<dbReference type="Pfam" id="PF00239">
    <property type="entry name" value="Resolvase"/>
    <property type="match status" value="1"/>
</dbReference>
<dbReference type="GO" id="GO:0003677">
    <property type="term" value="F:DNA binding"/>
    <property type="evidence" value="ECO:0007669"/>
    <property type="project" value="UniProtKB-KW"/>
</dbReference>
<sequence>MKVADLYIRVSTDEQADKGYSQRDQEDRLKKYCSSNNISVGQIIYEDHSAKSFNRPGWMRLLTTLKKKSCKTNLILFTKWDRFSRNAGDAYQMIGTLAKLGIEPQAVDQPLDLSIPENKMMLAIYLAAPEVENDRRALNVFYGMRRAKKEGRVMGKAPFGYVNKSRENGEKYIVLQEPEASAMNWAFNEIAKGVLASNQIRKRVNELTIKKVSRTSFHVAIRNPIYYGKVFLEKHKDEEAHFVNGQHEALISEDLFNRVQEILDGKRRLQRPNTKILSGEHFPLRGFLICPKCGKNITASASKGRNKRYYYYHCNATCGFRLRAELINSVFEEGLKQLEMTEPAKKLIEKVFLDNYQKFIKAPQDERKKISDEIDRLNSRISLARNKLLSEVITDEEYLEIKKEYKDHVEKLETQLNDKPIENNVDIPKLLEKALGTLTNIWKVYTEGDIAVKRQIIGSIFPEKLEFDKNHYRTTRINAVAHYVFQINNGLSQNKNRRNDNNNHFSCYVDPQGITLYICLQFIE</sequence>
<dbReference type="Gene3D" id="3.40.50.1390">
    <property type="entry name" value="Resolvase, N-terminal catalytic domain"/>
    <property type="match status" value="1"/>
</dbReference>
<dbReference type="InterPro" id="IPR006118">
    <property type="entry name" value="Recombinase_CS"/>
</dbReference>
<dbReference type="InterPro" id="IPR006119">
    <property type="entry name" value="Resolv_N"/>
</dbReference>
<feature type="active site" description="O-(5'-phospho-DNA)-serine intermediate" evidence="4 5">
    <location>
        <position position="11"/>
    </location>
</feature>
<dbReference type="PROSITE" id="PS51736">
    <property type="entry name" value="RECOMBINASES_3"/>
    <property type="match status" value="1"/>
</dbReference>
<keyword evidence="11" id="KW-1185">Reference proteome</keyword>
<dbReference type="PROSITE" id="PS51737">
    <property type="entry name" value="RECOMBINASE_DNA_BIND"/>
    <property type="match status" value="1"/>
</dbReference>
<dbReference type="PROSITE" id="PS00397">
    <property type="entry name" value="RECOMBINASES_1"/>
    <property type="match status" value="1"/>
</dbReference>
<dbReference type="SUPFAM" id="SSF53041">
    <property type="entry name" value="Resolvase-like"/>
    <property type="match status" value="1"/>
</dbReference>
<gene>
    <name evidence="8" type="ORF">EG359_11290</name>
    <name evidence="9" type="ORF">SAMN05421768_105179</name>
</gene>
<evidence type="ECO:0000313" key="10">
    <source>
        <dbReference type="Proteomes" id="UP000186106"/>
    </source>
</evidence>
<dbReference type="Gene3D" id="3.90.1750.20">
    <property type="entry name" value="Putative Large Serine Recombinase, Chain B, Domain 2"/>
    <property type="match status" value="1"/>
</dbReference>
<feature type="domain" description="Resolvase/invertase-type recombinase catalytic" evidence="6">
    <location>
        <begin position="3"/>
        <end position="151"/>
    </location>
</feature>
<keyword evidence="3" id="KW-0233">DNA recombination</keyword>
<dbReference type="InterPro" id="IPR025827">
    <property type="entry name" value="Zn_ribbon_recom_dom"/>
</dbReference>
<dbReference type="Pfam" id="PF13408">
    <property type="entry name" value="Zn_ribbon_recom"/>
    <property type="match status" value="1"/>
</dbReference>
<dbReference type="InterPro" id="IPR038109">
    <property type="entry name" value="DNA_bind_recomb_sf"/>
</dbReference>
<dbReference type="GO" id="GO:0015074">
    <property type="term" value="P:DNA integration"/>
    <property type="evidence" value="ECO:0007669"/>
    <property type="project" value="UniProtKB-KW"/>
</dbReference>
<dbReference type="RefSeq" id="WP_076355262.1">
    <property type="nucleotide sequence ID" value="NZ_CP033926.1"/>
</dbReference>
<dbReference type="SMART" id="SM00857">
    <property type="entry name" value="Resolvase"/>
    <property type="match status" value="1"/>
</dbReference>
<dbReference type="Proteomes" id="UP000186106">
    <property type="component" value="Unassembled WGS sequence"/>
</dbReference>
<keyword evidence="2" id="KW-0238">DNA-binding</keyword>
<accession>A0A1N7IGV5</accession>
<keyword evidence="1" id="KW-0229">DNA integration</keyword>
<evidence type="ECO:0000256" key="5">
    <source>
        <dbReference type="PROSITE-ProRule" id="PRU10137"/>
    </source>
</evidence>
<dbReference type="STRING" id="112234.SAMN05421768_105179"/>
<dbReference type="Pfam" id="PF07508">
    <property type="entry name" value="Recombinase"/>
    <property type="match status" value="1"/>
</dbReference>
<dbReference type="OrthoDB" id="9815006at2"/>
<evidence type="ECO:0000259" key="6">
    <source>
        <dbReference type="PROSITE" id="PS51736"/>
    </source>
</evidence>
<dbReference type="EMBL" id="CP033926">
    <property type="protein sequence ID" value="AZB02283.1"/>
    <property type="molecule type" value="Genomic_DNA"/>
</dbReference>
<reference evidence="9 10" key="1">
    <citation type="submission" date="2017-01" db="EMBL/GenBank/DDBJ databases">
        <authorList>
            <person name="Mah S.A."/>
            <person name="Swanson W.J."/>
            <person name="Moy G.W."/>
            <person name="Vacquier V.D."/>
        </authorList>
    </citation>
    <scope>NUCLEOTIDE SEQUENCE [LARGE SCALE GENOMIC DNA]</scope>
    <source>
        <strain evidence="9 10">DSM 16927</strain>
    </source>
</reference>
<evidence type="ECO:0000259" key="7">
    <source>
        <dbReference type="PROSITE" id="PS51737"/>
    </source>
</evidence>
<dbReference type="InterPro" id="IPR036162">
    <property type="entry name" value="Resolvase-like_N_sf"/>
</dbReference>
<proteinExistence type="predicted"/>
<organism evidence="9 10">
    <name type="scientific">Chryseobacterium joostei</name>
    <dbReference type="NCBI Taxonomy" id="112234"/>
    <lineage>
        <taxon>Bacteria</taxon>
        <taxon>Pseudomonadati</taxon>
        <taxon>Bacteroidota</taxon>
        <taxon>Flavobacteriia</taxon>
        <taxon>Flavobacteriales</taxon>
        <taxon>Weeksellaceae</taxon>
        <taxon>Chryseobacterium group</taxon>
        <taxon>Chryseobacterium</taxon>
    </lineage>
</organism>
<evidence type="ECO:0000313" key="11">
    <source>
        <dbReference type="Proteomes" id="UP000279541"/>
    </source>
</evidence>
<evidence type="ECO:0000313" key="8">
    <source>
        <dbReference type="EMBL" id="AZB02283.1"/>
    </source>
</evidence>
<dbReference type="KEGG" id="cjt:EG359_11290"/>